<organism evidence="1 2">
    <name type="scientific">Pleurodeles waltl</name>
    <name type="common">Iberian ribbed newt</name>
    <dbReference type="NCBI Taxonomy" id="8319"/>
    <lineage>
        <taxon>Eukaryota</taxon>
        <taxon>Metazoa</taxon>
        <taxon>Chordata</taxon>
        <taxon>Craniata</taxon>
        <taxon>Vertebrata</taxon>
        <taxon>Euteleostomi</taxon>
        <taxon>Amphibia</taxon>
        <taxon>Batrachia</taxon>
        <taxon>Caudata</taxon>
        <taxon>Salamandroidea</taxon>
        <taxon>Salamandridae</taxon>
        <taxon>Pleurodelinae</taxon>
        <taxon>Pleurodeles</taxon>
    </lineage>
</organism>
<evidence type="ECO:0000313" key="2">
    <source>
        <dbReference type="Proteomes" id="UP001066276"/>
    </source>
</evidence>
<dbReference type="Proteomes" id="UP001066276">
    <property type="component" value="Chromosome 1_2"/>
</dbReference>
<name>A0AAV7W6G7_PLEWA</name>
<accession>A0AAV7W6G7</accession>
<gene>
    <name evidence="1" type="ORF">NDU88_003119</name>
</gene>
<dbReference type="EMBL" id="JANPWB010000002">
    <property type="protein sequence ID" value="KAJ1207729.1"/>
    <property type="molecule type" value="Genomic_DNA"/>
</dbReference>
<comment type="caution">
    <text evidence="1">The sequence shown here is derived from an EMBL/GenBank/DDBJ whole genome shotgun (WGS) entry which is preliminary data.</text>
</comment>
<reference evidence="1" key="1">
    <citation type="journal article" date="2022" name="bioRxiv">
        <title>Sequencing and chromosome-scale assembly of the giantPleurodeles waltlgenome.</title>
        <authorList>
            <person name="Brown T."/>
            <person name="Elewa A."/>
            <person name="Iarovenko S."/>
            <person name="Subramanian E."/>
            <person name="Araus A.J."/>
            <person name="Petzold A."/>
            <person name="Susuki M."/>
            <person name="Suzuki K.-i.T."/>
            <person name="Hayashi T."/>
            <person name="Toyoda A."/>
            <person name="Oliveira C."/>
            <person name="Osipova E."/>
            <person name="Leigh N.D."/>
            <person name="Simon A."/>
            <person name="Yun M.H."/>
        </authorList>
    </citation>
    <scope>NUCLEOTIDE SEQUENCE</scope>
    <source>
        <strain evidence="1">20211129_DDA</strain>
        <tissue evidence="1">Liver</tissue>
    </source>
</reference>
<evidence type="ECO:0000313" key="1">
    <source>
        <dbReference type="EMBL" id="KAJ1207729.1"/>
    </source>
</evidence>
<sequence length="115" mass="13195">MGRTPRGLCIHIFPAVEDIDAEQAAKSGKKLSVTSNDLMMMLIKQDETKMGLFRKETEETKAAIAELKLKEGTKKIYDILDAILEKYQEEIKEKKIIKFLHDERNNKSGCIYSYP</sequence>
<keyword evidence="2" id="KW-1185">Reference proteome</keyword>
<proteinExistence type="predicted"/>
<dbReference type="AlphaFoldDB" id="A0AAV7W6G7"/>
<protein>
    <submittedName>
        <fullName evidence="1">Uncharacterized protein</fullName>
    </submittedName>
</protein>